<evidence type="ECO:0000256" key="10">
    <source>
        <dbReference type="ARBA" id="ARBA00048807"/>
    </source>
</evidence>
<comment type="caution">
    <text evidence="11">The sequence shown here is derived from an EMBL/GenBank/DDBJ whole genome shotgun (WGS) entry which is preliminary data.</text>
</comment>
<dbReference type="RefSeq" id="WP_353301281.1">
    <property type="nucleotide sequence ID" value="NZ_BAABWN010000001.1"/>
</dbReference>
<accession>A0ABQ0A3T1</accession>
<keyword evidence="7" id="KW-0862">Zinc</keyword>
<sequence length="178" mass="20137">MNNNSEHSHSTDTQSAQRSVILTFSKEYLKFSAAHFTVFSATERERLHGHNFTVSAELEVIVGDNGFASNYRVYKDELKRCCAELDEYLLLPGNSPYLTVSDSERYFYVTFNGEEMQFLKADTRVLPIRNTTVEEFSHYILQQLLASDVFSDGSITALSVCVGSGPGQEGKSCWQRKH</sequence>
<keyword evidence="12" id="KW-1185">Reference proteome</keyword>
<dbReference type="EMBL" id="BAABWN010000001">
    <property type="protein sequence ID" value="GAA6166307.1"/>
    <property type="molecule type" value="Genomic_DNA"/>
</dbReference>
<evidence type="ECO:0000313" key="11">
    <source>
        <dbReference type="EMBL" id="GAA6166307.1"/>
    </source>
</evidence>
<evidence type="ECO:0000313" key="12">
    <source>
        <dbReference type="Proteomes" id="UP001465153"/>
    </source>
</evidence>
<evidence type="ECO:0000256" key="5">
    <source>
        <dbReference type="ARBA" id="ARBA00018141"/>
    </source>
</evidence>
<gene>
    <name evidence="11" type="ORF">NBRC116591_01170</name>
</gene>
<evidence type="ECO:0000256" key="6">
    <source>
        <dbReference type="ARBA" id="ARBA00022723"/>
    </source>
</evidence>
<comment type="cofactor">
    <cofactor evidence="1">
        <name>Zn(2+)</name>
        <dbReference type="ChEBI" id="CHEBI:29105"/>
    </cofactor>
</comment>
<proteinExistence type="inferred from homology"/>
<dbReference type="InterPro" id="IPR007115">
    <property type="entry name" value="6-PTP_synth/QueD"/>
</dbReference>
<evidence type="ECO:0000256" key="9">
    <source>
        <dbReference type="ARBA" id="ARBA00031449"/>
    </source>
</evidence>
<dbReference type="PANTHER" id="PTHR12589:SF7">
    <property type="entry name" value="6-PYRUVOYL TETRAHYDROBIOPTERIN SYNTHASE"/>
    <property type="match status" value="1"/>
</dbReference>
<dbReference type="Proteomes" id="UP001465153">
    <property type="component" value="Unassembled WGS sequence"/>
</dbReference>
<protein>
    <recommendedName>
        <fullName evidence="5">6-carboxy-5,6,7,8-tetrahydropterin synthase</fullName>
        <ecNumber evidence="4">4.1.2.50</ecNumber>
    </recommendedName>
    <alternativeName>
        <fullName evidence="9">Queuosine biosynthesis protein QueD</fullName>
    </alternativeName>
</protein>
<dbReference type="EC" id="4.1.2.50" evidence="4"/>
<dbReference type="PANTHER" id="PTHR12589">
    <property type="entry name" value="PYRUVOYL TETRAHYDROBIOPTERIN SYNTHASE"/>
    <property type="match status" value="1"/>
</dbReference>
<comment type="similarity">
    <text evidence="3">Belongs to the PTPS family. QueD subfamily.</text>
</comment>
<comment type="pathway">
    <text evidence="2">Purine metabolism; 7-cyano-7-deazaguanine biosynthesis.</text>
</comment>
<keyword evidence="8" id="KW-0456">Lyase</keyword>
<name>A0ABQ0A3T1_9GAMM</name>
<dbReference type="SUPFAM" id="SSF55620">
    <property type="entry name" value="Tetrahydrobiopterin biosynthesis enzymes-like"/>
    <property type="match status" value="1"/>
</dbReference>
<evidence type="ECO:0000256" key="7">
    <source>
        <dbReference type="ARBA" id="ARBA00022833"/>
    </source>
</evidence>
<evidence type="ECO:0000256" key="2">
    <source>
        <dbReference type="ARBA" id="ARBA00005061"/>
    </source>
</evidence>
<dbReference type="Gene3D" id="3.30.479.10">
    <property type="entry name" value="6-pyruvoyl tetrahydropterin synthase/QueD"/>
    <property type="match status" value="1"/>
</dbReference>
<evidence type="ECO:0000256" key="1">
    <source>
        <dbReference type="ARBA" id="ARBA00001947"/>
    </source>
</evidence>
<evidence type="ECO:0000256" key="4">
    <source>
        <dbReference type="ARBA" id="ARBA00012982"/>
    </source>
</evidence>
<organism evidence="11 12">
    <name type="scientific">Sessilibacter corallicola</name>
    <dbReference type="NCBI Taxonomy" id="2904075"/>
    <lineage>
        <taxon>Bacteria</taxon>
        <taxon>Pseudomonadati</taxon>
        <taxon>Pseudomonadota</taxon>
        <taxon>Gammaproteobacteria</taxon>
        <taxon>Cellvibrionales</taxon>
        <taxon>Cellvibrionaceae</taxon>
        <taxon>Sessilibacter</taxon>
    </lineage>
</organism>
<dbReference type="InterPro" id="IPR038418">
    <property type="entry name" value="6-PTP_synth/QueD_sf"/>
</dbReference>
<dbReference type="Pfam" id="PF01242">
    <property type="entry name" value="PTPS"/>
    <property type="match status" value="1"/>
</dbReference>
<reference evidence="11 12" key="1">
    <citation type="submission" date="2024-04" db="EMBL/GenBank/DDBJ databases">
        <title>Draft genome sequence of Sessilibacter corallicola NBRC 116591.</title>
        <authorList>
            <person name="Miyakawa T."/>
            <person name="Kusuya Y."/>
            <person name="Miura T."/>
        </authorList>
    </citation>
    <scope>NUCLEOTIDE SEQUENCE [LARGE SCALE GENOMIC DNA]</scope>
    <source>
        <strain evidence="11 12">KU-00831-HH</strain>
    </source>
</reference>
<keyword evidence="6" id="KW-0479">Metal-binding</keyword>
<evidence type="ECO:0000256" key="8">
    <source>
        <dbReference type="ARBA" id="ARBA00023239"/>
    </source>
</evidence>
<evidence type="ECO:0000256" key="3">
    <source>
        <dbReference type="ARBA" id="ARBA00008900"/>
    </source>
</evidence>
<comment type="catalytic activity">
    <reaction evidence="10">
        <text>7,8-dihydroneopterin 3'-triphosphate + H2O = 6-carboxy-5,6,7,8-tetrahydropterin + triphosphate + acetaldehyde + 2 H(+)</text>
        <dbReference type="Rhea" id="RHEA:27966"/>
        <dbReference type="ChEBI" id="CHEBI:15343"/>
        <dbReference type="ChEBI" id="CHEBI:15377"/>
        <dbReference type="ChEBI" id="CHEBI:15378"/>
        <dbReference type="ChEBI" id="CHEBI:18036"/>
        <dbReference type="ChEBI" id="CHEBI:58462"/>
        <dbReference type="ChEBI" id="CHEBI:61032"/>
        <dbReference type="EC" id="4.1.2.50"/>
    </reaction>
</comment>